<dbReference type="RefSeq" id="WP_377185817.1">
    <property type="nucleotide sequence ID" value="NZ_JBHUPD010000002.1"/>
</dbReference>
<feature type="transmembrane region" description="Helical" evidence="1">
    <location>
        <begin position="346"/>
        <end position="365"/>
    </location>
</feature>
<dbReference type="PANTHER" id="PTHR40407">
    <property type="entry name" value="MEMBRANE PROTEIN-LIKE PROTEIN"/>
    <property type="match status" value="1"/>
</dbReference>
<dbReference type="InterPro" id="IPR012429">
    <property type="entry name" value="HGSNAT_cat"/>
</dbReference>
<evidence type="ECO:0000256" key="1">
    <source>
        <dbReference type="SAM" id="Phobius"/>
    </source>
</evidence>
<feature type="transmembrane region" description="Helical" evidence="1">
    <location>
        <begin position="90"/>
        <end position="110"/>
    </location>
</feature>
<reference evidence="4" key="1">
    <citation type="journal article" date="2019" name="Int. J. Syst. Evol. Microbiol.">
        <title>The Global Catalogue of Microorganisms (GCM) 10K type strain sequencing project: providing services to taxonomists for standard genome sequencing and annotation.</title>
        <authorList>
            <consortium name="The Broad Institute Genomics Platform"/>
            <consortium name="The Broad Institute Genome Sequencing Center for Infectious Disease"/>
            <person name="Wu L."/>
            <person name="Ma J."/>
        </authorList>
    </citation>
    <scope>NUCLEOTIDE SEQUENCE [LARGE SCALE GENOMIC DNA]</scope>
    <source>
        <strain evidence="4">KCTC 22437</strain>
    </source>
</reference>
<feature type="transmembrane region" description="Helical" evidence="1">
    <location>
        <begin position="271"/>
        <end position="293"/>
    </location>
</feature>
<dbReference type="PANTHER" id="PTHR40407:SF1">
    <property type="entry name" value="HEPARAN-ALPHA-GLUCOSAMINIDE N-ACETYLTRANSFERASE CATALYTIC DOMAIN-CONTAINING PROTEIN"/>
    <property type="match status" value="1"/>
</dbReference>
<dbReference type="Proteomes" id="UP001597557">
    <property type="component" value="Unassembled WGS sequence"/>
</dbReference>
<feature type="transmembrane region" description="Helical" evidence="1">
    <location>
        <begin position="181"/>
        <end position="206"/>
    </location>
</feature>
<name>A0ABW5YD40_9SPHI</name>
<dbReference type="EMBL" id="JBHUPD010000002">
    <property type="protein sequence ID" value="MFD2873263.1"/>
    <property type="molecule type" value="Genomic_DNA"/>
</dbReference>
<feature type="transmembrane region" description="Helical" evidence="1">
    <location>
        <begin position="218"/>
        <end position="238"/>
    </location>
</feature>
<keyword evidence="1" id="KW-0472">Membrane</keyword>
<proteinExistence type="predicted"/>
<feature type="transmembrane region" description="Helical" evidence="1">
    <location>
        <begin position="305"/>
        <end position="326"/>
    </location>
</feature>
<keyword evidence="1" id="KW-0812">Transmembrane</keyword>
<evidence type="ECO:0000313" key="3">
    <source>
        <dbReference type="EMBL" id="MFD2873263.1"/>
    </source>
</evidence>
<accession>A0ABW5YD40</accession>
<protein>
    <submittedName>
        <fullName evidence="3">DUF1624 domain-containing protein</fullName>
    </submittedName>
</protein>
<comment type="caution">
    <text evidence="3">The sequence shown here is derived from an EMBL/GenBank/DDBJ whole genome shotgun (WGS) entry which is preliminary data.</text>
</comment>
<organism evidence="3 4">
    <name type="scientific">Mucilaginibacter ximonensis</name>
    <dbReference type="NCBI Taxonomy" id="538021"/>
    <lineage>
        <taxon>Bacteria</taxon>
        <taxon>Pseudomonadati</taxon>
        <taxon>Bacteroidota</taxon>
        <taxon>Sphingobacteriia</taxon>
        <taxon>Sphingobacteriales</taxon>
        <taxon>Sphingobacteriaceae</taxon>
        <taxon>Mucilaginibacter</taxon>
    </lineage>
</organism>
<gene>
    <name evidence="3" type="ORF">ACFS5N_12335</name>
</gene>
<feature type="domain" description="Heparan-alpha-glucosaminide N-acetyltransferase catalytic" evidence="2">
    <location>
        <begin position="11"/>
        <end position="218"/>
    </location>
</feature>
<evidence type="ECO:0000313" key="4">
    <source>
        <dbReference type="Proteomes" id="UP001597557"/>
    </source>
</evidence>
<dbReference type="Pfam" id="PF07786">
    <property type="entry name" value="HGSNAT_cat"/>
    <property type="match status" value="1"/>
</dbReference>
<evidence type="ECO:0000259" key="2">
    <source>
        <dbReference type="Pfam" id="PF07786"/>
    </source>
</evidence>
<keyword evidence="4" id="KW-1185">Reference proteome</keyword>
<keyword evidence="1" id="KW-1133">Transmembrane helix</keyword>
<sequence length="379" mass="42984">MNLLAESPKKRIDSIDILRGIVMCIMAIDHTRDFFMAEHFDPTDLTRASTALFLTRFITHYCAATFVFLAGTGAFLSLNRGKTKIEASKFLLSRGLWLVFLEFTVIHWAWGGGQFLQVIWAIGISMMILGLLIYLPLPVVGVFGVILIFGHDLLDGISMSGMSAGEKNWWTFLHVQGMGRIFGMDVFVLYPLVPWIGVMAAGYAFGKLFTIDAAKRKHILIILGSSAIALFIIIRYFGIYGDRTTWTYQGNLHRTILSFIDVSKYPPSLDYLLITLGPGMLFLAFVEGVSNKITDIFVIFGRVPLFYYILHIYLIHLMAIVLGYFFSLPQSLLPGPGPDGFSLAGVYLVWLCVVVILYFPCRWFMNYKRTHKQWWLSYL</sequence>
<feature type="transmembrane region" description="Helical" evidence="1">
    <location>
        <begin position="58"/>
        <end position="78"/>
    </location>
</feature>